<dbReference type="GO" id="GO:0016020">
    <property type="term" value="C:membrane"/>
    <property type="evidence" value="ECO:0007669"/>
    <property type="project" value="InterPro"/>
</dbReference>
<evidence type="ECO:0000256" key="3">
    <source>
        <dbReference type="ARBA" id="ARBA00023136"/>
    </source>
</evidence>
<dbReference type="InterPro" id="IPR030184">
    <property type="entry name" value="WAT1-related"/>
</dbReference>
<evidence type="ECO:0000256" key="4">
    <source>
        <dbReference type="SAM" id="Phobius"/>
    </source>
</evidence>
<accession>A0A978ULP7</accession>
<gene>
    <name evidence="5" type="ORF">FEM48_Zijuj10G0059300</name>
</gene>
<evidence type="ECO:0000256" key="2">
    <source>
        <dbReference type="ARBA" id="ARBA00022989"/>
    </source>
</evidence>
<dbReference type="PANTHER" id="PTHR31218">
    <property type="entry name" value="WAT1-RELATED PROTEIN"/>
    <property type="match status" value="1"/>
</dbReference>
<evidence type="ECO:0000313" key="6">
    <source>
        <dbReference type="Proteomes" id="UP000813462"/>
    </source>
</evidence>
<feature type="transmembrane region" description="Helical" evidence="4">
    <location>
        <begin position="90"/>
        <end position="111"/>
    </location>
</feature>
<keyword evidence="3 4" id="KW-0472">Membrane</keyword>
<dbReference type="EMBL" id="JAEACU010000010">
    <property type="protein sequence ID" value="KAH7515749.1"/>
    <property type="molecule type" value="Genomic_DNA"/>
</dbReference>
<dbReference type="Proteomes" id="UP000813462">
    <property type="component" value="Unassembled WGS sequence"/>
</dbReference>
<proteinExistence type="predicted"/>
<evidence type="ECO:0000256" key="1">
    <source>
        <dbReference type="ARBA" id="ARBA00022692"/>
    </source>
</evidence>
<reference evidence="5" key="1">
    <citation type="journal article" date="2021" name="Front. Plant Sci.">
        <title>Chromosome-Scale Genome Assembly for Chinese Sour Jujube and Insights Into Its Genome Evolution and Domestication Signature.</title>
        <authorList>
            <person name="Shen L.-Y."/>
            <person name="Luo H."/>
            <person name="Wang X.-L."/>
            <person name="Wang X.-M."/>
            <person name="Qiu X.-J."/>
            <person name="Liu H."/>
            <person name="Zhou S.-S."/>
            <person name="Jia K.-H."/>
            <person name="Nie S."/>
            <person name="Bao Y.-T."/>
            <person name="Zhang R.-G."/>
            <person name="Yun Q.-Z."/>
            <person name="Chai Y.-H."/>
            <person name="Lu J.-Y."/>
            <person name="Li Y."/>
            <person name="Zhao S.-W."/>
            <person name="Mao J.-F."/>
            <person name="Jia S.-G."/>
            <person name="Mao Y.-M."/>
        </authorList>
    </citation>
    <scope>NUCLEOTIDE SEQUENCE</scope>
    <source>
        <strain evidence="5">AT0</strain>
        <tissue evidence="5">Leaf</tissue>
    </source>
</reference>
<dbReference type="AlphaFoldDB" id="A0A978ULP7"/>
<keyword evidence="2 4" id="KW-1133">Transmembrane helix</keyword>
<evidence type="ECO:0008006" key="7">
    <source>
        <dbReference type="Google" id="ProtNLM"/>
    </source>
</evidence>
<dbReference type="GO" id="GO:0022857">
    <property type="term" value="F:transmembrane transporter activity"/>
    <property type="evidence" value="ECO:0007669"/>
    <property type="project" value="InterPro"/>
</dbReference>
<protein>
    <recommendedName>
        <fullName evidence="7">WAT1-related protein</fullName>
    </recommendedName>
</protein>
<evidence type="ECO:0000313" key="5">
    <source>
        <dbReference type="EMBL" id="KAH7515749.1"/>
    </source>
</evidence>
<feature type="transmembrane region" description="Helical" evidence="4">
    <location>
        <begin position="58"/>
        <end position="78"/>
    </location>
</feature>
<feature type="transmembrane region" description="Helical" evidence="4">
    <location>
        <begin position="16"/>
        <end position="38"/>
    </location>
</feature>
<keyword evidence="1 4" id="KW-0812">Transmembrane</keyword>
<feature type="transmembrane region" description="Helical" evidence="4">
    <location>
        <begin position="123"/>
        <end position="143"/>
    </location>
</feature>
<sequence length="203" mass="22179">MEVLDLRKKSSQAKSVGTIISIAGALIVTLYKGVRLTSASPLPGKFLDQLLLSIQSKWVIAGFILLLQSFSLVLTFVVQAWVMREYFAELMATVFCCISVTIISAIVALIAERSNPDAWQIKSNIELIAIGFNAVFVVAFRKAVHLWAVCKKGPIYLAMFKPLRLVIAFIFGIIFLGETIYLGRVIGGASVSGGFYAVIWGKA</sequence>
<name>A0A978ULP7_ZIZJJ</name>
<comment type="caution">
    <text evidence="5">The sequence shown here is derived from an EMBL/GenBank/DDBJ whole genome shotgun (WGS) entry which is preliminary data.</text>
</comment>
<organism evidence="5 6">
    <name type="scientific">Ziziphus jujuba var. spinosa</name>
    <dbReference type="NCBI Taxonomy" id="714518"/>
    <lineage>
        <taxon>Eukaryota</taxon>
        <taxon>Viridiplantae</taxon>
        <taxon>Streptophyta</taxon>
        <taxon>Embryophyta</taxon>
        <taxon>Tracheophyta</taxon>
        <taxon>Spermatophyta</taxon>
        <taxon>Magnoliopsida</taxon>
        <taxon>eudicotyledons</taxon>
        <taxon>Gunneridae</taxon>
        <taxon>Pentapetalae</taxon>
        <taxon>rosids</taxon>
        <taxon>fabids</taxon>
        <taxon>Rosales</taxon>
        <taxon>Rhamnaceae</taxon>
        <taxon>Paliureae</taxon>
        <taxon>Ziziphus</taxon>
    </lineage>
</organism>